<dbReference type="AlphaFoldDB" id="A0A2P5ETX5"/>
<dbReference type="EMBL" id="JXTC01000099">
    <property type="protein sequence ID" value="PON88991.1"/>
    <property type="molecule type" value="Genomic_DNA"/>
</dbReference>
<reference evidence="2" key="1">
    <citation type="submission" date="2016-06" db="EMBL/GenBank/DDBJ databases">
        <title>Parallel loss of symbiosis genes in relatives of nitrogen-fixing non-legume Parasponia.</title>
        <authorList>
            <person name="Van Velzen R."/>
            <person name="Holmer R."/>
            <person name="Bu F."/>
            <person name="Rutten L."/>
            <person name="Van Zeijl A."/>
            <person name="Liu W."/>
            <person name="Santuari L."/>
            <person name="Cao Q."/>
            <person name="Sharma T."/>
            <person name="Shen D."/>
            <person name="Roswanjaya Y."/>
            <person name="Wardhani T."/>
            <person name="Kalhor M.S."/>
            <person name="Jansen J."/>
            <person name="Van den Hoogen J."/>
            <person name="Gungor B."/>
            <person name="Hartog M."/>
            <person name="Hontelez J."/>
            <person name="Verver J."/>
            <person name="Yang W.-C."/>
            <person name="Schijlen E."/>
            <person name="Repin R."/>
            <person name="Schilthuizen M."/>
            <person name="Schranz E."/>
            <person name="Heidstra R."/>
            <person name="Miyata K."/>
            <person name="Fedorova E."/>
            <person name="Kohlen W."/>
            <person name="Bisseling T."/>
            <person name="Smit S."/>
            <person name="Geurts R."/>
        </authorList>
    </citation>
    <scope>NUCLEOTIDE SEQUENCE [LARGE SCALE GENOMIC DNA]</scope>
    <source>
        <strain evidence="2">cv. RG33-2</strain>
    </source>
</reference>
<protein>
    <submittedName>
        <fullName evidence="1">Uncharacterized protein</fullName>
    </submittedName>
</protein>
<evidence type="ECO:0000313" key="2">
    <source>
        <dbReference type="Proteomes" id="UP000237000"/>
    </source>
</evidence>
<accession>A0A2P5ETX5</accession>
<dbReference type="Proteomes" id="UP000237000">
    <property type="component" value="Unassembled WGS sequence"/>
</dbReference>
<evidence type="ECO:0000313" key="1">
    <source>
        <dbReference type="EMBL" id="PON88991.1"/>
    </source>
</evidence>
<keyword evidence="2" id="KW-1185">Reference proteome</keyword>
<name>A0A2P5ETX5_TREOI</name>
<dbReference type="InParanoid" id="A0A2P5ETX5"/>
<organism evidence="1 2">
    <name type="scientific">Trema orientale</name>
    <name type="common">Charcoal tree</name>
    <name type="synonym">Celtis orientalis</name>
    <dbReference type="NCBI Taxonomy" id="63057"/>
    <lineage>
        <taxon>Eukaryota</taxon>
        <taxon>Viridiplantae</taxon>
        <taxon>Streptophyta</taxon>
        <taxon>Embryophyta</taxon>
        <taxon>Tracheophyta</taxon>
        <taxon>Spermatophyta</taxon>
        <taxon>Magnoliopsida</taxon>
        <taxon>eudicotyledons</taxon>
        <taxon>Gunneridae</taxon>
        <taxon>Pentapetalae</taxon>
        <taxon>rosids</taxon>
        <taxon>fabids</taxon>
        <taxon>Rosales</taxon>
        <taxon>Cannabaceae</taxon>
        <taxon>Trema</taxon>
    </lineage>
</organism>
<proteinExistence type="predicted"/>
<feature type="non-terminal residue" evidence="1">
    <location>
        <position position="1"/>
    </location>
</feature>
<comment type="caution">
    <text evidence="1">The sequence shown here is derived from an EMBL/GenBank/DDBJ whole genome shotgun (WGS) entry which is preliminary data.</text>
</comment>
<sequence>NSTEISSKFGEDGIGEGVFSSDIACFRRQARWRPKEVIFFVNGDDACQTNLIYIIERKSIQVGTGTYKYRKKPTRNVTPLNSPISIGVSSASLKELCSPI</sequence>
<gene>
    <name evidence="1" type="ORF">TorRG33x02_152200</name>
</gene>